<feature type="region of interest" description="Disordered" evidence="7">
    <location>
        <begin position="781"/>
        <end position="813"/>
    </location>
</feature>
<dbReference type="SUPFAM" id="SSF57701">
    <property type="entry name" value="Zn2/Cys6 DNA-binding domain"/>
    <property type="match status" value="1"/>
</dbReference>
<keyword evidence="3" id="KW-0805">Transcription regulation</keyword>
<keyword evidence="5" id="KW-0804">Transcription</keyword>
<dbReference type="SMART" id="SM00906">
    <property type="entry name" value="Fungal_trans"/>
    <property type="match status" value="1"/>
</dbReference>
<evidence type="ECO:0000256" key="7">
    <source>
        <dbReference type="SAM" id="MobiDB-lite"/>
    </source>
</evidence>
<evidence type="ECO:0000256" key="6">
    <source>
        <dbReference type="ARBA" id="ARBA00023242"/>
    </source>
</evidence>
<keyword evidence="10" id="KW-1185">Reference proteome</keyword>
<gene>
    <name evidence="9" type="ORF">BDV28DRAFT_144693</name>
</gene>
<dbReference type="InterPro" id="IPR007219">
    <property type="entry name" value="XnlR_reg_dom"/>
</dbReference>
<evidence type="ECO:0000259" key="8">
    <source>
        <dbReference type="PROSITE" id="PS50048"/>
    </source>
</evidence>
<dbReference type="GO" id="GO:0006351">
    <property type="term" value="P:DNA-templated transcription"/>
    <property type="evidence" value="ECO:0007669"/>
    <property type="project" value="InterPro"/>
</dbReference>
<dbReference type="GO" id="GO:0000981">
    <property type="term" value="F:DNA-binding transcription factor activity, RNA polymerase II-specific"/>
    <property type="evidence" value="ECO:0007669"/>
    <property type="project" value="InterPro"/>
</dbReference>
<dbReference type="Pfam" id="PF00172">
    <property type="entry name" value="Zn_clus"/>
    <property type="match status" value="1"/>
</dbReference>
<dbReference type="GO" id="GO:0008270">
    <property type="term" value="F:zinc ion binding"/>
    <property type="evidence" value="ECO:0007669"/>
    <property type="project" value="InterPro"/>
</dbReference>
<dbReference type="Gene3D" id="4.10.240.10">
    <property type="entry name" value="Zn(2)-C6 fungal-type DNA-binding domain"/>
    <property type="match status" value="1"/>
</dbReference>
<evidence type="ECO:0000256" key="1">
    <source>
        <dbReference type="ARBA" id="ARBA00004123"/>
    </source>
</evidence>
<proteinExistence type="predicted"/>
<accession>A0A5N6ZLH6</accession>
<dbReference type="CDD" id="cd00067">
    <property type="entry name" value="GAL4"/>
    <property type="match status" value="1"/>
</dbReference>
<dbReference type="EMBL" id="ML739033">
    <property type="protein sequence ID" value="KAE8357030.1"/>
    <property type="molecule type" value="Genomic_DNA"/>
</dbReference>
<dbReference type="InterPro" id="IPR036864">
    <property type="entry name" value="Zn2-C6_fun-type_DNA-bd_sf"/>
</dbReference>
<dbReference type="PANTHER" id="PTHR31001">
    <property type="entry name" value="UNCHARACTERIZED TRANSCRIPTIONAL REGULATORY PROTEIN"/>
    <property type="match status" value="1"/>
</dbReference>
<dbReference type="OrthoDB" id="435881at2759"/>
<dbReference type="GO" id="GO:0005634">
    <property type="term" value="C:nucleus"/>
    <property type="evidence" value="ECO:0007669"/>
    <property type="project" value="UniProtKB-SubCell"/>
</dbReference>
<dbReference type="PROSITE" id="PS00463">
    <property type="entry name" value="ZN2_CY6_FUNGAL_1"/>
    <property type="match status" value="1"/>
</dbReference>
<evidence type="ECO:0000256" key="4">
    <source>
        <dbReference type="ARBA" id="ARBA00023125"/>
    </source>
</evidence>
<sequence length="864" mass="96007">MGPDPIAPFKEEEGGWQEEHDNACEEGAAPVDANLFIHGPDEEWEGPCRHRPDKGVGGDGAGAGEGVDKVLEGGLEDGGKANTAMRGRPRGLASWRPELHKTPDATSSPSRPVLHPATNHNDMATMQVRTCNLCRQRRVKCDRQVPRCSNCLRSEANCVYPPGRGRAPKRPRHGVDPQLSERLCRLESIINQFGGAAQENHQAQETSHAREVSETHPFDVDFSRLKVDESKSYYVNNALWVTLSNEVEELRDLLFEPASEDGLHDPAPSTYYGHSSSTTTTTAASCSSSQLGLNAAVFGYRAIAASLQHLHPSLPQAVTLFAAFTENVAPLVRIFHIPTLTHVYWDAIASLDSLDKHTETLLFAIHYSAVVSLTPEQCLSILHEAREVALERYRCAVQQALARGNLLNTQSMTMLQAAVLFLSALPNEDDSRAAWSLTSLIYHIARTMGLHRDGTVFGLKPFETELRRRLWWQICIIDSRSSEYHCNEPIAQGFASDTKPPLHINDVDLSPEMIEPPAERWDHATDMTLSLVRCEAIQTAWKLGLIKQKQPRRPGNSNAPIADDSGEPARKCRILIQNLEASFRDKYLPICDSSVPFQLLSSAVARIILARFWLTTQYSVASRENQADDKKVKSRVFPGTPASTGQLENNTRDELFRTSIEILEVSSMLLTNRDIMKWTWYSTTHIQWGAMAFVLSELCARPHSPECDCAWDCVTTVYDGWKGRGDQEDENRLALWRPIRRLMAKARYVREMQRTDWGRSVQAAIPCPPTAGFLSHYPQMTHTSASHTPSQRTMCTMPTSEPSPSGFSSVPYSQETSSALQGILGTETLSPFIDFLPDWSWVDDDGDTASSLPGIDLGLPSTLS</sequence>
<feature type="compositionally biased region" description="Basic and acidic residues" evidence="7">
    <location>
        <begin position="9"/>
        <end position="21"/>
    </location>
</feature>
<evidence type="ECO:0000256" key="3">
    <source>
        <dbReference type="ARBA" id="ARBA00023015"/>
    </source>
</evidence>
<dbReference type="PROSITE" id="PS50048">
    <property type="entry name" value="ZN2_CY6_FUNGAL_2"/>
    <property type="match status" value="1"/>
</dbReference>
<evidence type="ECO:0000313" key="9">
    <source>
        <dbReference type="EMBL" id="KAE8357030.1"/>
    </source>
</evidence>
<dbReference type="AlphaFoldDB" id="A0A5N6ZLH6"/>
<organism evidence="9 10">
    <name type="scientific">Aspergillus coremiiformis</name>
    <dbReference type="NCBI Taxonomy" id="138285"/>
    <lineage>
        <taxon>Eukaryota</taxon>
        <taxon>Fungi</taxon>
        <taxon>Dikarya</taxon>
        <taxon>Ascomycota</taxon>
        <taxon>Pezizomycotina</taxon>
        <taxon>Eurotiomycetes</taxon>
        <taxon>Eurotiomycetidae</taxon>
        <taxon>Eurotiales</taxon>
        <taxon>Aspergillaceae</taxon>
        <taxon>Aspergillus</taxon>
        <taxon>Aspergillus subgen. Circumdati</taxon>
    </lineage>
</organism>
<dbReference type="GO" id="GO:0003677">
    <property type="term" value="F:DNA binding"/>
    <property type="evidence" value="ECO:0007669"/>
    <property type="project" value="UniProtKB-KW"/>
</dbReference>
<feature type="compositionally biased region" description="Basic and acidic residues" evidence="7">
    <location>
        <begin position="46"/>
        <end position="56"/>
    </location>
</feature>
<feature type="region of interest" description="Disordered" evidence="7">
    <location>
        <begin position="38"/>
        <end position="112"/>
    </location>
</feature>
<evidence type="ECO:0000256" key="2">
    <source>
        <dbReference type="ARBA" id="ARBA00022723"/>
    </source>
</evidence>
<dbReference type="InterPro" id="IPR001138">
    <property type="entry name" value="Zn2Cys6_DnaBD"/>
</dbReference>
<keyword evidence="6" id="KW-0539">Nucleus</keyword>
<comment type="subcellular location">
    <subcellularLocation>
        <location evidence="1">Nucleus</location>
    </subcellularLocation>
</comment>
<dbReference type="Pfam" id="PF04082">
    <property type="entry name" value="Fungal_trans"/>
    <property type="match status" value="1"/>
</dbReference>
<reference evidence="10" key="1">
    <citation type="submission" date="2019-04" db="EMBL/GenBank/DDBJ databases">
        <title>Friends and foes A comparative genomics studyof 23 Aspergillus species from section Flavi.</title>
        <authorList>
            <consortium name="DOE Joint Genome Institute"/>
            <person name="Kjaerbolling I."/>
            <person name="Vesth T."/>
            <person name="Frisvad J.C."/>
            <person name="Nybo J.L."/>
            <person name="Theobald S."/>
            <person name="Kildgaard S."/>
            <person name="Isbrandt T."/>
            <person name="Kuo A."/>
            <person name="Sato A."/>
            <person name="Lyhne E.K."/>
            <person name="Kogle M.E."/>
            <person name="Wiebenga A."/>
            <person name="Kun R.S."/>
            <person name="Lubbers R.J."/>
            <person name="Makela M.R."/>
            <person name="Barry K."/>
            <person name="Chovatia M."/>
            <person name="Clum A."/>
            <person name="Daum C."/>
            <person name="Haridas S."/>
            <person name="He G."/>
            <person name="LaButti K."/>
            <person name="Lipzen A."/>
            <person name="Mondo S."/>
            <person name="Riley R."/>
            <person name="Salamov A."/>
            <person name="Simmons B.A."/>
            <person name="Magnuson J.K."/>
            <person name="Henrissat B."/>
            <person name="Mortensen U.H."/>
            <person name="Larsen T.O."/>
            <person name="Devries R.P."/>
            <person name="Grigoriev I.V."/>
            <person name="Machida M."/>
            <person name="Baker S.E."/>
            <person name="Andersen M.R."/>
        </authorList>
    </citation>
    <scope>NUCLEOTIDE SEQUENCE [LARGE SCALE GENOMIC DNA]</scope>
    <source>
        <strain evidence="10">CBS 553.77</strain>
    </source>
</reference>
<feature type="region of interest" description="Disordered" evidence="7">
    <location>
        <begin position="1"/>
        <end position="21"/>
    </location>
</feature>
<evidence type="ECO:0000256" key="5">
    <source>
        <dbReference type="ARBA" id="ARBA00023163"/>
    </source>
</evidence>
<dbReference type="PANTHER" id="PTHR31001:SF57">
    <property type="entry name" value="ZN(II)2CYS6 TRANSCRIPTION FACTOR (EUROFUNG)"/>
    <property type="match status" value="1"/>
</dbReference>
<name>A0A5N6ZLH6_9EURO</name>
<dbReference type="SMART" id="SM00066">
    <property type="entry name" value="GAL4"/>
    <property type="match status" value="1"/>
</dbReference>
<dbReference type="InterPro" id="IPR050613">
    <property type="entry name" value="Sec_Metabolite_Reg"/>
</dbReference>
<dbReference type="GO" id="GO:0009893">
    <property type="term" value="P:positive regulation of metabolic process"/>
    <property type="evidence" value="ECO:0007669"/>
    <property type="project" value="UniProtKB-ARBA"/>
</dbReference>
<keyword evidence="2" id="KW-0479">Metal-binding</keyword>
<feature type="domain" description="Zn(2)-C6 fungal-type" evidence="8">
    <location>
        <begin position="130"/>
        <end position="160"/>
    </location>
</feature>
<dbReference type="CDD" id="cd12148">
    <property type="entry name" value="fungal_TF_MHR"/>
    <property type="match status" value="1"/>
</dbReference>
<evidence type="ECO:0000313" key="10">
    <source>
        <dbReference type="Proteomes" id="UP000327118"/>
    </source>
</evidence>
<protein>
    <recommendedName>
        <fullName evidence="8">Zn(2)-C6 fungal-type domain-containing protein</fullName>
    </recommendedName>
</protein>
<keyword evidence="4" id="KW-0238">DNA-binding</keyword>
<dbReference type="Proteomes" id="UP000327118">
    <property type="component" value="Unassembled WGS sequence"/>
</dbReference>